<gene>
    <name evidence="2" type="ORF">GCM10010470_35200</name>
</gene>
<organism evidence="2 3">
    <name type="scientific">Saccharopolyspora taberi</name>
    <dbReference type="NCBI Taxonomy" id="60895"/>
    <lineage>
        <taxon>Bacteria</taxon>
        <taxon>Bacillati</taxon>
        <taxon>Actinomycetota</taxon>
        <taxon>Actinomycetes</taxon>
        <taxon>Pseudonocardiales</taxon>
        <taxon>Pseudonocardiaceae</taxon>
        <taxon>Saccharopolyspora</taxon>
    </lineage>
</organism>
<accession>A0ABN3VEF4</accession>
<evidence type="ECO:0000313" key="3">
    <source>
        <dbReference type="Proteomes" id="UP001500979"/>
    </source>
</evidence>
<protein>
    <submittedName>
        <fullName evidence="2">Uncharacterized protein</fullName>
    </submittedName>
</protein>
<evidence type="ECO:0000313" key="2">
    <source>
        <dbReference type="EMBL" id="GAA2797015.1"/>
    </source>
</evidence>
<reference evidence="2 3" key="1">
    <citation type="journal article" date="2019" name="Int. J. Syst. Evol. Microbiol.">
        <title>The Global Catalogue of Microorganisms (GCM) 10K type strain sequencing project: providing services to taxonomists for standard genome sequencing and annotation.</title>
        <authorList>
            <consortium name="The Broad Institute Genomics Platform"/>
            <consortium name="The Broad Institute Genome Sequencing Center for Infectious Disease"/>
            <person name="Wu L."/>
            <person name="Ma J."/>
        </authorList>
    </citation>
    <scope>NUCLEOTIDE SEQUENCE [LARGE SCALE GENOMIC DNA]</scope>
    <source>
        <strain evidence="2 3">JCM 9383</strain>
    </source>
</reference>
<keyword evidence="3" id="KW-1185">Reference proteome</keyword>
<dbReference type="Proteomes" id="UP001500979">
    <property type="component" value="Unassembled WGS sequence"/>
</dbReference>
<dbReference type="RefSeq" id="WP_344680956.1">
    <property type="nucleotide sequence ID" value="NZ_BAAAUX010000014.1"/>
</dbReference>
<comment type="caution">
    <text evidence="2">The sequence shown here is derived from an EMBL/GenBank/DDBJ whole genome shotgun (WGS) entry which is preliminary data.</text>
</comment>
<name>A0ABN3VEF4_9PSEU</name>
<sequence>MSRQLRERRGVQESDRQDRAQRQRLLLARASRQVMEHCGDIVTMSTGVHDSLVTDAGWSLDDYERWLRETLINALLRSE</sequence>
<evidence type="ECO:0000256" key="1">
    <source>
        <dbReference type="SAM" id="MobiDB-lite"/>
    </source>
</evidence>
<proteinExistence type="predicted"/>
<feature type="region of interest" description="Disordered" evidence="1">
    <location>
        <begin position="1"/>
        <end position="20"/>
    </location>
</feature>
<dbReference type="EMBL" id="BAAAUX010000014">
    <property type="protein sequence ID" value="GAA2797015.1"/>
    <property type="molecule type" value="Genomic_DNA"/>
</dbReference>